<keyword evidence="2" id="KW-1277">Toxin-antitoxin system</keyword>
<dbReference type="SUPFAM" id="SSF54786">
    <property type="entry name" value="YcfA/nrd intein domain"/>
    <property type="match status" value="1"/>
</dbReference>
<dbReference type="EMBL" id="JTCM02000029">
    <property type="protein sequence ID" value="NEU73843.1"/>
    <property type="molecule type" value="Genomic_DNA"/>
</dbReference>
<organism evidence="8 9">
    <name type="scientific">Hassallia byssoidea VB512170</name>
    <dbReference type="NCBI Taxonomy" id="1304833"/>
    <lineage>
        <taxon>Bacteria</taxon>
        <taxon>Bacillati</taxon>
        <taxon>Cyanobacteriota</taxon>
        <taxon>Cyanophyceae</taxon>
        <taxon>Nostocales</taxon>
        <taxon>Tolypothrichaceae</taxon>
        <taxon>Hassallia</taxon>
    </lineage>
</organism>
<evidence type="ECO:0000256" key="2">
    <source>
        <dbReference type="ARBA" id="ARBA00022649"/>
    </source>
</evidence>
<dbReference type="Pfam" id="PF07927">
    <property type="entry name" value="HicA_toxin"/>
    <property type="match status" value="1"/>
</dbReference>
<dbReference type="InterPro" id="IPR038570">
    <property type="entry name" value="HicA_sf"/>
</dbReference>
<comment type="similarity">
    <text evidence="1">Belongs to the HicA mRNA interferase family.</text>
</comment>
<name>A0A846H9T1_9CYAN</name>
<evidence type="ECO:0000256" key="3">
    <source>
        <dbReference type="ARBA" id="ARBA00022722"/>
    </source>
</evidence>
<dbReference type="RefSeq" id="WP_039742657.1">
    <property type="nucleotide sequence ID" value="NZ_JTCM02000029.1"/>
</dbReference>
<keyword evidence="3" id="KW-0540">Nuclease</keyword>
<reference evidence="8 9" key="1">
    <citation type="journal article" date="2015" name="Genome Announc.">
        <title>Draft Genome Sequence of Cyanobacterium Hassallia byssoidea Strain VB512170, Isolated from Monuments in India.</title>
        <authorList>
            <person name="Singh D."/>
            <person name="Chandrababunaidu M.M."/>
            <person name="Panda A."/>
            <person name="Sen D."/>
            <person name="Bhattacharyya S."/>
            <person name="Adhikary S.P."/>
            <person name="Tripathy S."/>
        </authorList>
    </citation>
    <scope>NUCLEOTIDE SEQUENCE [LARGE SCALE GENOMIC DNA]</scope>
    <source>
        <strain evidence="8 9">VB512170</strain>
    </source>
</reference>
<dbReference type="GO" id="GO:0016787">
    <property type="term" value="F:hydrolase activity"/>
    <property type="evidence" value="ECO:0007669"/>
    <property type="project" value="UniProtKB-KW"/>
</dbReference>
<proteinExistence type="inferred from homology"/>
<dbReference type="PANTHER" id="PTHR34873">
    <property type="entry name" value="SSR1766 PROTEIN"/>
    <property type="match status" value="1"/>
</dbReference>
<dbReference type="GO" id="GO:0003729">
    <property type="term" value="F:mRNA binding"/>
    <property type="evidence" value="ECO:0007669"/>
    <property type="project" value="InterPro"/>
</dbReference>
<keyword evidence="9" id="KW-1185">Reference proteome</keyword>
<protein>
    <submittedName>
        <fullName evidence="8">Type II toxin-antitoxin system HicA family toxin</fullName>
    </submittedName>
</protein>
<keyword evidence="7" id="KW-0346">Stress response</keyword>
<sequence length="78" mass="8923">MKVREIIKLIEADGWYLARTRVSHRQYKHPTKAGLVTVPGKLSDDLALGTLNSIFKQAQLIEQKEKEDIEGSEEKEED</sequence>
<dbReference type="InterPro" id="IPR012933">
    <property type="entry name" value="HicA_mRNA_interferase"/>
</dbReference>
<evidence type="ECO:0000313" key="8">
    <source>
        <dbReference type="EMBL" id="NEU73843.1"/>
    </source>
</evidence>
<keyword evidence="6" id="KW-0694">RNA-binding</keyword>
<keyword evidence="4" id="KW-0255">Endonuclease</keyword>
<evidence type="ECO:0000256" key="6">
    <source>
        <dbReference type="ARBA" id="ARBA00022884"/>
    </source>
</evidence>
<comment type="caution">
    <text evidence="8">The sequence shown here is derived from an EMBL/GenBank/DDBJ whole genome shotgun (WGS) entry which is preliminary data.</text>
</comment>
<evidence type="ECO:0000256" key="5">
    <source>
        <dbReference type="ARBA" id="ARBA00022801"/>
    </source>
</evidence>
<dbReference type="GO" id="GO:0004519">
    <property type="term" value="F:endonuclease activity"/>
    <property type="evidence" value="ECO:0007669"/>
    <property type="project" value="UniProtKB-KW"/>
</dbReference>
<evidence type="ECO:0000256" key="7">
    <source>
        <dbReference type="ARBA" id="ARBA00023016"/>
    </source>
</evidence>
<gene>
    <name evidence="8" type="ORF">PI95_015070</name>
</gene>
<evidence type="ECO:0000256" key="4">
    <source>
        <dbReference type="ARBA" id="ARBA00022759"/>
    </source>
</evidence>
<dbReference type="AlphaFoldDB" id="A0A846H9T1"/>
<dbReference type="PANTHER" id="PTHR34873:SF3">
    <property type="entry name" value="ADDICTION MODULE TOXIN, HICA FAMILY"/>
    <property type="match status" value="1"/>
</dbReference>
<evidence type="ECO:0000256" key="1">
    <source>
        <dbReference type="ARBA" id="ARBA00006620"/>
    </source>
</evidence>
<dbReference type="Proteomes" id="UP000031549">
    <property type="component" value="Unassembled WGS sequence"/>
</dbReference>
<dbReference type="Gene3D" id="3.30.920.30">
    <property type="entry name" value="Hypothetical protein"/>
    <property type="match status" value="1"/>
</dbReference>
<accession>A0A846H9T1</accession>
<keyword evidence="5" id="KW-0378">Hydrolase</keyword>
<evidence type="ECO:0000313" key="9">
    <source>
        <dbReference type="Proteomes" id="UP000031549"/>
    </source>
</evidence>